<dbReference type="AlphaFoldDB" id="A0A6I5KRJ0"/>
<evidence type="ECO:0000256" key="1">
    <source>
        <dbReference type="SAM" id="SignalP"/>
    </source>
</evidence>
<sequence>MKRFYIALLATSLFHINGMKAQQTADQVLNKAIAFHDPNGNWRSLNTTFKVVMTTPERPTRTSTIKVDFPHNTFNLNVEQGGDTYTYNIKGNACTITLNGSENISKADAEKFRLDCKRGIFMKNYYTYLYGLPMKLKDPGTHLDPKVQKKAFKGKEYLVLKVTYDAEVGTDDWYFYFDPKNYALEVYQFYHDESKNDGEYILLEGLEEINGIKMPKTRAWYVNKDNKYLGTDTLQNISK</sequence>
<keyword evidence="3" id="KW-1185">Reference proteome</keyword>
<accession>A0A6I5KRJ0</accession>
<dbReference type="Proteomes" id="UP000468707">
    <property type="component" value="Unassembled WGS sequence"/>
</dbReference>
<dbReference type="RefSeq" id="WP_163632930.1">
    <property type="nucleotide sequence ID" value="NZ_JAAAMI010000001.1"/>
</dbReference>
<evidence type="ECO:0000313" key="3">
    <source>
        <dbReference type="Proteomes" id="UP000468707"/>
    </source>
</evidence>
<reference evidence="2 3" key="1">
    <citation type="submission" date="2020-01" db="EMBL/GenBank/DDBJ databases">
        <title>Muricauda sediminis sp.nov. 40Bstr401.</title>
        <authorList>
            <person name="Xue Z."/>
            <person name="Zhu S."/>
            <person name="Ren N."/>
            <person name="Chen T."/>
            <person name="Chen X."/>
            <person name="Chen J."/>
            <person name="Yang J."/>
        </authorList>
    </citation>
    <scope>NUCLEOTIDE SEQUENCE [LARGE SCALE GENOMIC DNA]</scope>
    <source>
        <strain evidence="2 3">40Bstr401</strain>
    </source>
</reference>
<name>A0A6I5KRJ0_9FLAO</name>
<proteinExistence type="predicted"/>
<organism evidence="2 3">
    <name type="scientific">Flagellimonas sediminis</name>
    <dbReference type="NCBI Taxonomy" id="2696468"/>
    <lineage>
        <taxon>Bacteria</taxon>
        <taxon>Pseudomonadati</taxon>
        <taxon>Bacteroidota</taxon>
        <taxon>Flavobacteriia</taxon>
        <taxon>Flavobacteriales</taxon>
        <taxon>Flavobacteriaceae</taxon>
        <taxon>Flagellimonas</taxon>
    </lineage>
</organism>
<feature type="signal peptide" evidence="1">
    <location>
        <begin position="1"/>
        <end position="21"/>
    </location>
</feature>
<comment type="caution">
    <text evidence="2">The sequence shown here is derived from an EMBL/GenBank/DDBJ whole genome shotgun (WGS) entry which is preliminary data.</text>
</comment>
<dbReference type="Pfam" id="PF20113">
    <property type="entry name" value="DUF6503"/>
    <property type="match status" value="1"/>
</dbReference>
<dbReference type="EMBL" id="JAAAMI010000001">
    <property type="protein sequence ID" value="NDV42309.1"/>
    <property type="molecule type" value="Genomic_DNA"/>
</dbReference>
<protein>
    <recommendedName>
        <fullName evidence="4">Aspartyl-tRNA synthetase</fullName>
    </recommendedName>
</protein>
<evidence type="ECO:0000313" key="2">
    <source>
        <dbReference type="EMBL" id="NDV42309.1"/>
    </source>
</evidence>
<gene>
    <name evidence="2" type="ORF">GTK07_03130</name>
</gene>
<evidence type="ECO:0008006" key="4">
    <source>
        <dbReference type="Google" id="ProtNLM"/>
    </source>
</evidence>
<keyword evidence="1" id="KW-0732">Signal</keyword>
<feature type="chain" id="PRO_5026185461" description="Aspartyl-tRNA synthetase" evidence="1">
    <location>
        <begin position="22"/>
        <end position="239"/>
    </location>
</feature>
<dbReference type="InterPro" id="IPR045444">
    <property type="entry name" value="DUF6503"/>
</dbReference>